<dbReference type="CDD" id="cd04186">
    <property type="entry name" value="GT_2_like_c"/>
    <property type="match status" value="1"/>
</dbReference>
<evidence type="ECO:0000256" key="1">
    <source>
        <dbReference type="ARBA" id="ARBA00004776"/>
    </source>
</evidence>
<comment type="pathway">
    <text evidence="1">Cell wall biogenesis; cell wall polysaccharide biosynthesis.</text>
</comment>
<dbReference type="Gene3D" id="3.90.550.10">
    <property type="entry name" value="Spore Coat Polysaccharide Biosynthesis Protein SpsA, Chain A"/>
    <property type="match status" value="1"/>
</dbReference>
<proteinExistence type="inferred from homology"/>
<keyword evidence="4 6" id="KW-0808">Transferase</keyword>
<reference evidence="6" key="2">
    <citation type="submission" date="2020-09" db="EMBL/GenBank/DDBJ databases">
        <authorList>
            <person name="Sun Q."/>
            <person name="Zhou Y."/>
        </authorList>
    </citation>
    <scope>NUCLEOTIDE SEQUENCE</scope>
    <source>
        <strain evidence="6">CGMCC 4.7308</strain>
    </source>
</reference>
<feature type="domain" description="Glycosyltransferase 2-like" evidence="5">
    <location>
        <begin position="19"/>
        <end position="193"/>
    </location>
</feature>
<evidence type="ECO:0000256" key="3">
    <source>
        <dbReference type="ARBA" id="ARBA00022676"/>
    </source>
</evidence>
<dbReference type="InterPro" id="IPR001173">
    <property type="entry name" value="Glyco_trans_2-like"/>
</dbReference>
<dbReference type="PANTHER" id="PTHR43179">
    <property type="entry name" value="RHAMNOSYLTRANSFERASE WBBL"/>
    <property type="match status" value="1"/>
</dbReference>
<comment type="similarity">
    <text evidence="2">Belongs to the glycosyltransferase 2 family.</text>
</comment>
<sequence>MAGGAKDTVGTSPPGPVVVVVPTYRGRDRLESCVESLAAQDVPGLTVVVVDNASTDGSAELLDQLAAELAVPLRVLRQPVNRGFAGGVNAGITWARAAGAWAVALFNDDAVADPGWLSALVAVLAGDPAVGIVTGRLLDADGARIDSTGEAFSVWGLSYPRDRGEPASVQRPAGPVFGATGGASLYRMAMLDAVGDLAEDFWAYYEDADLSFRARLAGWQVRFEPAASARHRQGATSGSLPGFLVRQTFQNVPLLVVRDVPRGLLPAVAGRLALLYPLMLANAVRKGAGGAALQGAGRGLLLCARHGLRDRRAIQARRTVPVADVRAVMTPELPPGQHGMRALVGAVTRPARLLRGVRAGRVGRRRR</sequence>
<accession>A0A917SWP7</accession>
<evidence type="ECO:0000313" key="6">
    <source>
        <dbReference type="EMBL" id="GGM01548.1"/>
    </source>
</evidence>
<reference evidence="6" key="1">
    <citation type="journal article" date="2014" name="Int. J. Syst. Evol. Microbiol.">
        <title>Complete genome sequence of Corynebacterium casei LMG S-19264T (=DSM 44701T), isolated from a smear-ripened cheese.</title>
        <authorList>
            <consortium name="US DOE Joint Genome Institute (JGI-PGF)"/>
            <person name="Walter F."/>
            <person name="Albersmeier A."/>
            <person name="Kalinowski J."/>
            <person name="Ruckert C."/>
        </authorList>
    </citation>
    <scope>NUCLEOTIDE SEQUENCE</scope>
    <source>
        <strain evidence="6">CGMCC 4.7308</strain>
    </source>
</reference>
<keyword evidence="7" id="KW-1185">Reference proteome</keyword>
<dbReference type="SUPFAM" id="SSF53448">
    <property type="entry name" value="Nucleotide-diphospho-sugar transferases"/>
    <property type="match status" value="1"/>
</dbReference>
<evidence type="ECO:0000256" key="4">
    <source>
        <dbReference type="ARBA" id="ARBA00022679"/>
    </source>
</evidence>
<name>A0A917SWP7_9ACTN</name>
<dbReference type="InterPro" id="IPR029044">
    <property type="entry name" value="Nucleotide-diphossugar_trans"/>
</dbReference>
<organism evidence="6 7">
    <name type="scientific">Nakamurella endophytica</name>
    <dbReference type="NCBI Taxonomy" id="1748367"/>
    <lineage>
        <taxon>Bacteria</taxon>
        <taxon>Bacillati</taxon>
        <taxon>Actinomycetota</taxon>
        <taxon>Actinomycetes</taxon>
        <taxon>Nakamurellales</taxon>
        <taxon>Nakamurellaceae</taxon>
        <taxon>Nakamurella</taxon>
    </lineage>
</organism>
<dbReference type="GO" id="GO:0016757">
    <property type="term" value="F:glycosyltransferase activity"/>
    <property type="evidence" value="ECO:0007669"/>
    <property type="project" value="UniProtKB-KW"/>
</dbReference>
<protein>
    <submittedName>
        <fullName evidence="6">Glycosyl transferase</fullName>
    </submittedName>
</protein>
<evidence type="ECO:0000259" key="5">
    <source>
        <dbReference type="Pfam" id="PF00535"/>
    </source>
</evidence>
<gene>
    <name evidence="6" type="ORF">GCM10011594_22000</name>
</gene>
<comment type="caution">
    <text evidence="6">The sequence shown here is derived from an EMBL/GenBank/DDBJ whole genome shotgun (WGS) entry which is preliminary data.</text>
</comment>
<dbReference type="Pfam" id="PF00535">
    <property type="entry name" value="Glycos_transf_2"/>
    <property type="match status" value="1"/>
</dbReference>
<dbReference type="EMBL" id="BMNA01000004">
    <property type="protein sequence ID" value="GGM01548.1"/>
    <property type="molecule type" value="Genomic_DNA"/>
</dbReference>
<keyword evidence="3" id="KW-0328">Glycosyltransferase</keyword>
<dbReference type="AlphaFoldDB" id="A0A917SWP7"/>
<evidence type="ECO:0000313" key="7">
    <source>
        <dbReference type="Proteomes" id="UP000655208"/>
    </source>
</evidence>
<dbReference type="PANTHER" id="PTHR43179:SF12">
    <property type="entry name" value="GALACTOFURANOSYLTRANSFERASE GLFT2"/>
    <property type="match status" value="1"/>
</dbReference>
<evidence type="ECO:0000256" key="2">
    <source>
        <dbReference type="ARBA" id="ARBA00006739"/>
    </source>
</evidence>
<dbReference type="Proteomes" id="UP000655208">
    <property type="component" value="Unassembled WGS sequence"/>
</dbReference>